<feature type="signal peptide" evidence="2">
    <location>
        <begin position="1"/>
        <end position="19"/>
    </location>
</feature>
<dbReference type="Pfam" id="PF00581">
    <property type="entry name" value="Rhodanese"/>
    <property type="match status" value="1"/>
</dbReference>
<dbReference type="PROSITE" id="PS00380">
    <property type="entry name" value="RHODANESE_1"/>
    <property type="match status" value="1"/>
</dbReference>
<dbReference type="Proteomes" id="UP001139447">
    <property type="component" value="Unassembled WGS sequence"/>
</dbReference>
<evidence type="ECO:0000313" key="4">
    <source>
        <dbReference type="EMBL" id="MCJ0764741.1"/>
    </source>
</evidence>
<dbReference type="PROSITE" id="PS50206">
    <property type="entry name" value="RHODANESE_3"/>
    <property type="match status" value="1"/>
</dbReference>
<evidence type="ECO:0000256" key="2">
    <source>
        <dbReference type="SAM" id="SignalP"/>
    </source>
</evidence>
<keyword evidence="2" id="KW-0732">Signal</keyword>
<evidence type="ECO:0000259" key="3">
    <source>
        <dbReference type="PROSITE" id="PS50206"/>
    </source>
</evidence>
<dbReference type="PANTHER" id="PTHR43855:SF1">
    <property type="entry name" value="THIOSULFATE SULFURTRANSFERASE"/>
    <property type="match status" value="1"/>
</dbReference>
<proteinExistence type="predicted"/>
<dbReference type="CDD" id="cd00158">
    <property type="entry name" value="RHOD"/>
    <property type="match status" value="1"/>
</dbReference>
<feature type="domain" description="Rhodanese" evidence="3">
    <location>
        <begin position="38"/>
        <end position="137"/>
    </location>
</feature>
<organism evidence="4 5">
    <name type="scientific">Variovorax terrae</name>
    <dbReference type="NCBI Taxonomy" id="2923278"/>
    <lineage>
        <taxon>Bacteria</taxon>
        <taxon>Pseudomonadati</taxon>
        <taxon>Pseudomonadota</taxon>
        <taxon>Betaproteobacteria</taxon>
        <taxon>Burkholderiales</taxon>
        <taxon>Comamonadaceae</taxon>
        <taxon>Variovorax</taxon>
    </lineage>
</organism>
<dbReference type="InterPro" id="IPR001763">
    <property type="entry name" value="Rhodanese-like_dom"/>
</dbReference>
<feature type="chain" id="PRO_5040793864" evidence="2">
    <location>
        <begin position="20"/>
        <end position="187"/>
    </location>
</feature>
<dbReference type="AlphaFoldDB" id="A0A9X1VVX6"/>
<protein>
    <submittedName>
        <fullName evidence="4">Rhodanese-like domain-containing protein</fullName>
    </submittedName>
</protein>
<sequence>MKRILVVAWLAGASALCLAQAGTPLSSVVSAEAAAQALARGAVMVDVRPQADYQAGHVPGAISVPAEAAQAGERAQLQQLVSSQGIDLSREVVIVGHAGDAQAQRLQALLAGYATGRVAWLVGGLHEWTLTGRPVSTVAARLPPLPQYLVPLQPGAQGALRMAGASVRDVAPATTLAQAHAGEGPGL</sequence>
<dbReference type="InterPro" id="IPR036873">
    <property type="entry name" value="Rhodanese-like_dom_sf"/>
</dbReference>
<dbReference type="RefSeq" id="WP_243307668.1">
    <property type="nucleotide sequence ID" value="NZ_JALGBI010000002.1"/>
</dbReference>
<dbReference type="InterPro" id="IPR051126">
    <property type="entry name" value="Thiosulfate_sulfurtransferase"/>
</dbReference>
<accession>A0A9X1VVX6</accession>
<keyword evidence="1" id="KW-0677">Repeat</keyword>
<dbReference type="Gene3D" id="3.40.250.10">
    <property type="entry name" value="Rhodanese-like domain"/>
    <property type="match status" value="1"/>
</dbReference>
<dbReference type="GO" id="GO:0004792">
    <property type="term" value="F:thiosulfate-cyanide sulfurtransferase activity"/>
    <property type="evidence" value="ECO:0007669"/>
    <property type="project" value="InterPro"/>
</dbReference>
<name>A0A9X1VVX6_9BURK</name>
<dbReference type="SMART" id="SM00450">
    <property type="entry name" value="RHOD"/>
    <property type="match status" value="1"/>
</dbReference>
<dbReference type="EMBL" id="JALGBI010000002">
    <property type="protein sequence ID" value="MCJ0764741.1"/>
    <property type="molecule type" value="Genomic_DNA"/>
</dbReference>
<evidence type="ECO:0000313" key="5">
    <source>
        <dbReference type="Proteomes" id="UP001139447"/>
    </source>
</evidence>
<gene>
    <name evidence="4" type="ORF">MMF98_16110</name>
</gene>
<reference evidence="4" key="1">
    <citation type="submission" date="2022-03" db="EMBL/GenBank/DDBJ databases">
        <authorList>
            <person name="Woo C.Y."/>
        </authorList>
    </citation>
    <scope>NUCLEOTIDE SEQUENCE</scope>
    <source>
        <strain evidence="4">CYS-02</strain>
    </source>
</reference>
<comment type="caution">
    <text evidence="4">The sequence shown here is derived from an EMBL/GenBank/DDBJ whole genome shotgun (WGS) entry which is preliminary data.</text>
</comment>
<keyword evidence="5" id="KW-1185">Reference proteome</keyword>
<dbReference type="SUPFAM" id="SSF52821">
    <property type="entry name" value="Rhodanese/Cell cycle control phosphatase"/>
    <property type="match status" value="1"/>
</dbReference>
<dbReference type="PANTHER" id="PTHR43855">
    <property type="entry name" value="THIOSULFATE SULFURTRANSFERASE"/>
    <property type="match status" value="1"/>
</dbReference>
<evidence type="ECO:0000256" key="1">
    <source>
        <dbReference type="ARBA" id="ARBA00022737"/>
    </source>
</evidence>
<dbReference type="InterPro" id="IPR001307">
    <property type="entry name" value="Thiosulphate_STrfase_CS"/>
</dbReference>